<feature type="chain" id="PRO_5002873739" evidence="1">
    <location>
        <begin position="36"/>
        <end position="113"/>
    </location>
</feature>
<feature type="signal peptide" evidence="1">
    <location>
        <begin position="1"/>
        <end position="35"/>
    </location>
</feature>
<dbReference type="EMBL" id="CP001344">
    <property type="protein sequence ID" value="ACL47219.1"/>
    <property type="molecule type" value="Genomic_DNA"/>
</dbReference>
<accession>B8HN92</accession>
<keyword evidence="1" id="KW-0732">Signal</keyword>
<protein>
    <submittedName>
        <fullName evidence="2">Uncharacterized protein</fullName>
    </submittedName>
</protein>
<sequence>MDHPLSNSPFSPPLKLSLASLLGSGLVLLATTAQAQTLPPAQEIPEEVLRTEVITSARSPLDGSPLSPAEYAQLQANLRSPDRVQPQLASELPGGIMNLRLLKVLKGLLPFLP</sequence>
<dbReference type="STRING" id="395961.Cyan7425_4920"/>
<name>B8HN92_CYAP4</name>
<dbReference type="KEGG" id="cyn:Cyan7425_4920"/>
<evidence type="ECO:0000256" key="1">
    <source>
        <dbReference type="SAM" id="SignalP"/>
    </source>
</evidence>
<organism evidence="2">
    <name type="scientific">Cyanothece sp. (strain PCC 7425 / ATCC 29141)</name>
    <dbReference type="NCBI Taxonomy" id="395961"/>
    <lineage>
        <taxon>Bacteria</taxon>
        <taxon>Bacillati</taxon>
        <taxon>Cyanobacteriota</taxon>
        <taxon>Cyanophyceae</taxon>
        <taxon>Gomontiellales</taxon>
        <taxon>Cyanothecaceae</taxon>
        <taxon>Cyanothece</taxon>
    </lineage>
</organism>
<dbReference type="eggNOG" id="ENOG5032Y9E">
    <property type="taxonomic scope" value="Bacteria"/>
</dbReference>
<evidence type="ECO:0000313" key="2">
    <source>
        <dbReference type="EMBL" id="ACL47219.1"/>
    </source>
</evidence>
<dbReference type="AlphaFoldDB" id="B8HN92"/>
<reference evidence="2" key="1">
    <citation type="submission" date="2009-01" db="EMBL/GenBank/DDBJ databases">
        <title>Complete sequence of chromosome Cyanothece sp. PCC 7425.</title>
        <authorList>
            <consortium name="US DOE Joint Genome Institute"/>
            <person name="Lucas S."/>
            <person name="Copeland A."/>
            <person name="Lapidus A."/>
            <person name="Glavina del Rio T."/>
            <person name="Dalin E."/>
            <person name="Tice H."/>
            <person name="Bruce D."/>
            <person name="Goodwin L."/>
            <person name="Pitluck S."/>
            <person name="Sims D."/>
            <person name="Meineke L."/>
            <person name="Brettin T."/>
            <person name="Detter J.C."/>
            <person name="Han C."/>
            <person name="Larimer F."/>
            <person name="Land M."/>
            <person name="Hauser L."/>
            <person name="Kyrpides N."/>
            <person name="Ovchinnikova G."/>
            <person name="Liberton M."/>
            <person name="Stoeckel J."/>
            <person name="Banerjee A."/>
            <person name="Singh A."/>
            <person name="Page L."/>
            <person name="Sato H."/>
            <person name="Zhao L."/>
            <person name="Sherman L."/>
            <person name="Pakrasi H."/>
            <person name="Richardson P."/>
        </authorList>
    </citation>
    <scope>NUCLEOTIDE SEQUENCE</scope>
    <source>
        <strain evidence="2">PCC 7425</strain>
    </source>
</reference>
<gene>
    <name evidence="2" type="ordered locus">Cyan7425_4920</name>
</gene>
<dbReference type="HOGENOM" id="CLU_163891_0_0_3"/>
<proteinExistence type="predicted"/>